<dbReference type="STRING" id="999552.METH_09910"/>
<dbReference type="SUPFAM" id="SSF55785">
    <property type="entry name" value="PYP-like sensor domain (PAS domain)"/>
    <property type="match status" value="1"/>
</dbReference>
<dbReference type="Pfam" id="PF00512">
    <property type="entry name" value="HisKA"/>
    <property type="match status" value="1"/>
</dbReference>
<keyword evidence="4" id="KW-0808">Transferase</keyword>
<dbReference type="RefSeq" id="WP_024090231.1">
    <property type="nucleotide sequence ID" value="NC_023135.1"/>
</dbReference>
<keyword evidence="3" id="KW-0597">Phosphoprotein</keyword>
<evidence type="ECO:0000313" key="11">
    <source>
        <dbReference type="Proteomes" id="UP000018780"/>
    </source>
</evidence>
<dbReference type="InterPro" id="IPR004358">
    <property type="entry name" value="Sig_transdc_His_kin-like_C"/>
</dbReference>
<dbReference type="Gene3D" id="1.10.287.130">
    <property type="match status" value="1"/>
</dbReference>
<dbReference type="PANTHER" id="PTHR43065">
    <property type="entry name" value="SENSOR HISTIDINE KINASE"/>
    <property type="match status" value="1"/>
</dbReference>
<accession>V9VUF6</accession>
<dbReference type="SUPFAM" id="SSF47384">
    <property type="entry name" value="Homodimeric domain of signal transducing histidine kinase"/>
    <property type="match status" value="1"/>
</dbReference>
<dbReference type="Pfam" id="PF02518">
    <property type="entry name" value="HATPase_c"/>
    <property type="match status" value="1"/>
</dbReference>
<dbReference type="SUPFAM" id="SSF55874">
    <property type="entry name" value="ATPase domain of HSP90 chaperone/DNA topoisomerase II/histidine kinase"/>
    <property type="match status" value="1"/>
</dbReference>
<dbReference type="GO" id="GO:0005524">
    <property type="term" value="F:ATP binding"/>
    <property type="evidence" value="ECO:0007669"/>
    <property type="project" value="UniProtKB-KW"/>
</dbReference>
<dbReference type="InterPro" id="IPR036890">
    <property type="entry name" value="HATPase_C_sf"/>
</dbReference>
<dbReference type="SMART" id="SM00388">
    <property type="entry name" value="HisKA"/>
    <property type="match status" value="1"/>
</dbReference>
<evidence type="ECO:0000256" key="8">
    <source>
        <dbReference type="ARBA" id="ARBA00023012"/>
    </source>
</evidence>
<dbReference type="AlphaFoldDB" id="V9VUF6"/>
<evidence type="ECO:0000256" key="3">
    <source>
        <dbReference type="ARBA" id="ARBA00022553"/>
    </source>
</evidence>
<keyword evidence="6" id="KW-0418">Kinase</keyword>
<dbReference type="InterPro" id="IPR035965">
    <property type="entry name" value="PAS-like_dom_sf"/>
</dbReference>
<dbReference type="PROSITE" id="PS50109">
    <property type="entry name" value="HIS_KIN"/>
    <property type="match status" value="1"/>
</dbReference>
<dbReference type="InterPro" id="IPR005467">
    <property type="entry name" value="His_kinase_dom"/>
</dbReference>
<dbReference type="SMART" id="SM00387">
    <property type="entry name" value="HATPase_c"/>
    <property type="match status" value="1"/>
</dbReference>
<evidence type="ECO:0000256" key="1">
    <source>
        <dbReference type="ARBA" id="ARBA00000085"/>
    </source>
</evidence>
<evidence type="ECO:0000256" key="2">
    <source>
        <dbReference type="ARBA" id="ARBA00012438"/>
    </source>
</evidence>
<dbReference type="InterPro" id="IPR036097">
    <property type="entry name" value="HisK_dim/P_sf"/>
</dbReference>
<keyword evidence="11" id="KW-1185">Reference proteome</keyword>
<evidence type="ECO:0000259" key="9">
    <source>
        <dbReference type="PROSITE" id="PS50109"/>
    </source>
</evidence>
<dbReference type="OrthoDB" id="9789238at2"/>
<proteinExistence type="predicted"/>
<reference evidence="10 11" key="1">
    <citation type="submission" date="2013-09" db="EMBL/GenBank/DDBJ databases">
        <authorList>
            <consortium name="DOE Joint Genome Institute"/>
            <person name="Klenk H.-P."/>
            <person name="Huntemann M."/>
            <person name="Han J."/>
            <person name="Chen A."/>
            <person name="Kyrpides N."/>
            <person name="Mavromatis K."/>
            <person name="Markowitz V."/>
            <person name="Palaniappan K."/>
            <person name="Ivanova N."/>
            <person name="Schaumberg A."/>
            <person name="Pati A."/>
            <person name="Liolios K."/>
            <person name="Nordberg H.P."/>
            <person name="Cantor M.N."/>
            <person name="Hua S.X."/>
            <person name="Woyke T."/>
        </authorList>
    </citation>
    <scope>NUCLEOTIDE SEQUENCE [LARGE SCALE GENOMIC DNA]</scope>
    <source>
        <strain evidence="10 11">DSM 14336</strain>
    </source>
</reference>
<dbReference type="Gene3D" id="3.30.565.10">
    <property type="entry name" value="Histidine kinase-like ATPase, C-terminal domain"/>
    <property type="match status" value="1"/>
</dbReference>
<dbReference type="PATRIC" id="fig|999552.6.peg.1977"/>
<dbReference type="GO" id="GO:0000155">
    <property type="term" value="F:phosphorelay sensor kinase activity"/>
    <property type="evidence" value="ECO:0007669"/>
    <property type="project" value="InterPro"/>
</dbReference>
<evidence type="ECO:0000256" key="5">
    <source>
        <dbReference type="ARBA" id="ARBA00022741"/>
    </source>
</evidence>
<dbReference type="InterPro" id="IPR003594">
    <property type="entry name" value="HATPase_dom"/>
</dbReference>
<dbReference type="InterPro" id="IPR003661">
    <property type="entry name" value="HisK_dim/P_dom"/>
</dbReference>
<evidence type="ECO:0000256" key="4">
    <source>
        <dbReference type="ARBA" id="ARBA00022679"/>
    </source>
</evidence>
<keyword evidence="7" id="KW-0067">ATP-binding</keyword>
<dbReference type="CDD" id="cd00082">
    <property type="entry name" value="HisKA"/>
    <property type="match status" value="1"/>
</dbReference>
<organism evidence="10 11">
    <name type="scientific">Leisingera methylohalidivorans DSM 14336</name>
    <dbReference type="NCBI Taxonomy" id="999552"/>
    <lineage>
        <taxon>Bacteria</taxon>
        <taxon>Pseudomonadati</taxon>
        <taxon>Pseudomonadota</taxon>
        <taxon>Alphaproteobacteria</taxon>
        <taxon>Rhodobacterales</taxon>
        <taxon>Roseobacteraceae</taxon>
        <taxon>Leisingera</taxon>
    </lineage>
</organism>
<feature type="domain" description="Histidine kinase" evidence="9">
    <location>
        <begin position="134"/>
        <end position="351"/>
    </location>
</feature>
<dbReference type="EC" id="2.7.13.3" evidence="2"/>
<protein>
    <recommendedName>
        <fullName evidence="2">histidine kinase</fullName>
        <ecNumber evidence="2">2.7.13.3</ecNumber>
    </recommendedName>
</protein>
<keyword evidence="5" id="KW-0547">Nucleotide-binding</keyword>
<dbReference type="PRINTS" id="PR00344">
    <property type="entry name" value="BCTRLSENSOR"/>
</dbReference>
<gene>
    <name evidence="10" type="ORF">METH_09910</name>
</gene>
<dbReference type="HOGENOM" id="CLU_000445_114_39_5"/>
<dbReference type="EMBL" id="CP006773">
    <property type="protein sequence ID" value="AHD00950.1"/>
    <property type="molecule type" value="Genomic_DNA"/>
</dbReference>
<evidence type="ECO:0000256" key="7">
    <source>
        <dbReference type="ARBA" id="ARBA00022840"/>
    </source>
</evidence>
<name>V9VUF6_9RHOB</name>
<dbReference type="Proteomes" id="UP000018780">
    <property type="component" value="Chromosome"/>
</dbReference>
<evidence type="ECO:0000256" key="6">
    <source>
        <dbReference type="ARBA" id="ARBA00022777"/>
    </source>
</evidence>
<comment type="catalytic activity">
    <reaction evidence="1">
        <text>ATP + protein L-histidine = ADP + protein N-phospho-L-histidine.</text>
        <dbReference type="EC" id="2.7.13.3"/>
    </reaction>
</comment>
<evidence type="ECO:0000313" key="10">
    <source>
        <dbReference type="EMBL" id="AHD00950.1"/>
    </source>
</evidence>
<keyword evidence="8" id="KW-0902">Two-component regulatory system</keyword>
<sequence>MKDSIALWASLPVPAFLIDAWDKIADVNAAGEGFLNTSRKALVGLPVWDALAIDAPIEVAFARARVQGTPLFVNDIDVGSGSRAPLQCGVQIAPLHGQEGVMLLMVTPRELAGRMTQTHSAKSAAASAIGMAEMLAHEIKNPLAGITGAAQLLSMNLSSDDLELTELIVSESRRIVKLLDQVEQFGNLTGPAFKPVNLHDVLDRARRSALLGFGARMTITENYDPSLPLAWGDADQLLQVVLNLLKNASEAAGSKGGNISIRTFYEHSFRLRRSDGTGKLLPLQIEICDDGPGLPEKIKDDIFDPFVSGRENGTGLGLALVSKIISEHNGWISVSSVPGRTVFRLSLSRVPRDGKPQES</sequence>
<dbReference type="KEGG" id="lmd:METH_09910"/>
<dbReference type="PANTHER" id="PTHR43065:SF10">
    <property type="entry name" value="PEROXIDE STRESS-ACTIVATED HISTIDINE KINASE MAK3"/>
    <property type="match status" value="1"/>
</dbReference>